<evidence type="ECO:0000256" key="1">
    <source>
        <dbReference type="SAM" id="MobiDB-lite"/>
    </source>
</evidence>
<dbReference type="InterPro" id="IPR036188">
    <property type="entry name" value="FAD/NAD-bd_sf"/>
</dbReference>
<dbReference type="Proteomes" id="UP000663832">
    <property type="component" value="Unassembled WGS sequence"/>
</dbReference>
<sequence>MFKILYSSKKQTSGSTWQSSGQVSHLQKTLVETHFTKYSRELYERLHKEGHDIGFIEKGSLWVAQTSDRRHTLKRQYSTTKALGIDREILTHEQLREKVPITDSHEIWV</sequence>
<evidence type="ECO:0000259" key="2">
    <source>
        <dbReference type="Pfam" id="PF01266"/>
    </source>
</evidence>
<proteinExistence type="predicted"/>
<name>A0A815PSC4_9BILA</name>
<keyword evidence="5" id="KW-1185">Reference proteome</keyword>
<evidence type="ECO:0000313" key="4">
    <source>
        <dbReference type="EMBL" id="CAF1630964.1"/>
    </source>
</evidence>
<evidence type="ECO:0000313" key="5">
    <source>
        <dbReference type="Proteomes" id="UP000663832"/>
    </source>
</evidence>
<reference evidence="3" key="1">
    <citation type="submission" date="2021-02" db="EMBL/GenBank/DDBJ databases">
        <authorList>
            <person name="Nowell W R."/>
        </authorList>
    </citation>
    <scope>NUCLEOTIDE SEQUENCE</scope>
</reference>
<dbReference type="EMBL" id="CAJNOM010002332">
    <property type="protein sequence ID" value="CAF1630964.1"/>
    <property type="molecule type" value="Genomic_DNA"/>
</dbReference>
<evidence type="ECO:0000313" key="3">
    <source>
        <dbReference type="EMBL" id="CAF1452475.1"/>
    </source>
</evidence>
<feature type="compositionally biased region" description="Low complexity" evidence="1">
    <location>
        <begin position="7"/>
        <end position="22"/>
    </location>
</feature>
<dbReference type="SUPFAM" id="SSF51905">
    <property type="entry name" value="FAD/NAD(P)-binding domain"/>
    <property type="match status" value="1"/>
</dbReference>
<comment type="caution">
    <text evidence="3">The sequence shown here is derived from an EMBL/GenBank/DDBJ whole genome shotgun (WGS) entry which is preliminary data.</text>
</comment>
<dbReference type="InterPro" id="IPR006076">
    <property type="entry name" value="FAD-dep_OxRdtase"/>
</dbReference>
<gene>
    <name evidence="3" type="ORF">BJG266_LOCUS40513</name>
    <name evidence="4" type="ORF">QVE165_LOCUS57389</name>
</gene>
<organism evidence="3 6">
    <name type="scientific">Adineta steineri</name>
    <dbReference type="NCBI Taxonomy" id="433720"/>
    <lineage>
        <taxon>Eukaryota</taxon>
        <taxon>Metazoa</taxon>
        <taxon>Spiralia</taxon>
        <taxon>Gnathifera</taxon>
        <taxon>Rotifera</taxon>
        <taxon>Eurotatoria</taxon>
        <taxon>Bdelloidea</taxon>
        <taxon>Adinetida</taxon>
        <taxon>Adinetidae</taxon>
        <taxon>Adineta</taxon>
    </lineage>
</organism>
<dbReference type="EMBL" id="CAJNOI010002007">
    <property type="protein sequence ID" value="CAF1452475.1"/>
    <property type="molecule type" value="Genomic_DNA"/>
</dbReference>
<feature type="region of interest" description="Disordered" evidence="1">
    <location>
        <begin position="1"/>
        <end position="22"/>
    </location>
</feature>
<dbReference type="AlphaFoldDB" id="A0A815PSC4"/>
<dbReference type="Gene3D" id="3.50.50.60">
    <property type="entry name" value="FAD/NAD(P)-binding domain"/>
    <property type="match status" value="1"/>
</dbReference>
<dbReference type="Pfam" id="PF01266">
    <property type="entry name" value="DAO"/>
    <property type="match status" value="1"/>
</dbReference>
<dbReference type="OrthoDB" id="429143at2759"/>
<accession>A0A815PSC4</accession>
<feature type="domain" description="FAD dependent oxidoreductase" evidence="2">
    <location>
        <begin position="12"/>
        <end position="102"/>
    </location>
</feature>
<dbReference type="Gene3D" id="3.30.9.10">
    <property type="entry name" value="D-Amino Acid Oxidase, subunit A, domain 2"/>
    <property type="match status" value="1"/>
</dbReference>
<protein>
    <recommendedName>
        <fullName evidence="2">FAD dependent oxidoreductase domain-containing protein</fullName>
    </recommendedName>
</protein>
<evidence type="ECO:0000313" key="6">
    <source>
        <dbReference type="Proteomes" id="UP000663877"/>
    </source>
</evidence>
<dbReference type="Proteomes" id="UP000663877">
    <property type="component" value="Unassembled WGS sequence"/>
</dbReference>